<evidence type="ECO:0000256" key="2">
    <source>
        <dbReference type="ARBA" id="ARBA00009347"/>
    </source>
</evidence>
<keyword evidence="3" id="KW-0285">Flavoprotein</keyword>
<gene>
    <name evidence="6" type="ORF">ACFO0C_01255</name>
</gene>
<dbReference type="InterPro" id="IPR037069">
    <property type="entry name" value="AcylCoA_DH/ox_N_sf"/>
</dbReference>
<evidence type="ECO:0000313" key="6">
    <source>
        <dbReference type="EMBL" id="MFC4063540.1"/>
    </source>
</evidence>
<evidence type="ECO:0000313" key="7">
    <source>
        <dbReference type="Proteomes" id="UP001595867"/>
    </source>
</evidence>
<evidence type="ECO:0000256" key="4">
    <source>
        <dbReference type="ARBA" id="ARBA00022827"/>
    </source>
</evidence>
<dbReference type="InterPro" id="IPR009100">
    <property type="entry name" value="AcylCoA_DH/oxidase_NM_dom_sf"/>
</dbReference>
<comment type="cofactor">
    <cofactor evidence="1">
        <name>FAD</name>
        <dbReference type="ChEBI" id="CHEBI:57692"/>
    </cofactor>
</comment>
<name>A0ABV8INZ0_9ACTN</name>
<accession>A0ABV8INZ0</accession>
<dbReference type="Pfam" id="PF00441">
    <property type="entry name" value="Acyl-CoA_dh_1"/>
    <property type="match status" value="1"/>
</dbReference>
<feature type="non-terminal residue" evidence="6">
    <location>
        <position position="385"/>
    </location>
</feature>
<comment type="similarity">
    <text evidence="2">Belongs to the acyl-CoA dehydrogenase family.</text>
</comment>
<evidence type="ECO:0000256" key="3">
    <source>
        <dbReference type="ARBA" id="ARBA00022630"/>
    </source>
</evidence>
<proteinExistence type="inferred from homology"/>
<dbReference type="Gene3D" id="1.20.140.10">
    <property type="entry name" value="Butyryl-CoA Dehydrogenase, subunit A, domain 3"/>
    <property type="match status" value="1"/>
</dbReference>
<comment type="caution">
    <text evidence="6">The sequence shown here is derived from an EMBL/GenBank/DDBJ whole genome shotgun (WGS) entry which is preliminary data.</text>
</comment>
<keyword evidence="4" id="KW-0274">FAD</keyword>
<feature type="domain" description="Acyl-CoA dehydrogenase/oxidase C-terminal" evidence="5">
    <location>
        <begin position="172"/>
        <end position="300"/>
    </location>
</feature>
<keyword evidence="7" id="KW-1185">Reference proteome</keyword>
<dbReference type="SUPFAM" id="SSF56645">
    <property type="entry name" value="Acyl-CoA dehydrogenase NM domain-like"/>
    <property type="match status" value="1"/>
</dbReference>
<protein>
    <submittedName>
        <fullName evidence="6">Acyl-CoA dehydrogenase family protein</fullName>
    </submittedName>
</protein>
<dbReference type="InterPro" id="IPR036250">
    <property type="entry name" value="AcylCo_DH-like_C"/>
</dbReference>
<evidence type="ECO:0000256" key="1">
    <source>
        <dbReference type="ARBA" id="ARBA00001974"/>
    </source>
</evidence>
<evidence type="ECO:0000259" key="5">
    <source>
        <dbReference type="Pfam" id="PF00441"/>
    </source>
</evidence>
<dbReference type="EMBL" id="JBHSBL010000002">
    <property type="protein sequence ID" value="MFC4063540.1"/>
    <property type="molecule type" value="Genomic_DNA"/>
</dbReference>
<reference evidence="7" key="1">
    <citation type="journal article" date="2019" name="Int. J. Syst. Evol. Microbiol.">
        <title>The Global Catalogue of Microorganisms (GCM) 10K type strain sequencing project: providing services to taxonomists for standard genome sequencing and annotation.</title>
        <authorList>
            <consortium name="The Broad Institute Genomics Platform"/>
            <consortium name="The Broad Institute Genome Sequencing Center for Infectious Disease"/>
            <person name="Wu L."/>
            <person name="Ma J."/>
        </authorList>
    </citation>
    <scope>NUCLEOTIDE SEQUENCE [LARGE SCALE GENOMIC DNA]</scope>
    <source>
        <strain evidence="7">TBRC 5832</strain>
    </source>
</reference>
<dbReference type="InterPro" id="IPR009075">
    <property type="entry name" value="AcylCo_DH/oxidase_C"/>
</dbReference>
<dbReference type="Gene3D" id="1.10.540.10">
    <property type="entry name" value="Acyl-CoA dehydrogenase/oxidase, N-terminal domain"/>
    <property type="match status" value="1"/>
</dbReference>
<dbReference type="PANTHER" id="PTHR43884">
    <property type="entry name" value="ACYL-COA DEHYDROGENASE"/>
    <property type="match status" value="1"/>
</dbReference>
<organism evidence="6 7">
    <name type="scientific">Actinoplanes subglobosus</name>
    <dbReference type="NCBI Taxonomy" id="1547892"/>
    <lineage>
        <taxon>Bacteria</taxon>
        <taxon>Bacillati</taxon>
        <taxon>Actinomycetota</taxon>
        <taxon>Actinomycetes</taxon>
        <taxon>Micromonosporales</taxon>
        <taxon>Micromonosporaceae</taxon>
        <taxon>Actinoplanes</taxon>
    </lineage>
</organism>
<dbReference type="Proteomes" id="UP001595867">
    <property type="component" value="Unassembled WGS sequence"/>
</dbReference>
<dbReference type="RefSeq" id="WP_378064555.1">
    <property type="nucleotide sequence ID" value="NZ_JBHSBL010000002.1"/>
</dbReference>
<dbReference type="SUPFAM" id="SSF47203">
    <property type="entry name" value="Acyl-CoA dehydrogenase C-terminal domain-like"/>
    <property type="match status" value="1"/>
</dbReference>
<dbReference type="PANTHER" id="PTHR43884:SF12">
    <property type="entry name" value="ISOVALERYL-COA DEHYDROGENASE, MITOCHONDRIAL-RELATED"/>
    <property type="match status" value="1"/>
</dbReference>
<sequence length="385" mass="40683">MAGLSPAELQEFADAVDGVLSTTWPQPRIAGEDADGGRLSAVWAAAAEYGWTDLYSDEALDAVVTALGRLGRHACPLPLMDTYVAARLLAGDSALTTGIADGSVRPVVVTAGRDVPSVRYVEGATAATHVVLLLPTEVLARAIDEVTETPGLAKPSWSDVRLGAQVLRATPGVEAIENAKALLRLGLAARAVGAAERTVEHSLVHAKERIAFGKPIGAFQAVSHRAVDGATDMTAARGLIREAVEAHLTGRDSWQLAVQLAVQFAVPAATRAQFGAQHTLAASGYFEEHDAPWLFRRVHADASLLDAITLRAGDVADILISTGAGLPSFELGERAEQFRREVREFTARFRTDAAVEHFDNRNREFQDAAAAAGYVTLAWPAAAGG</sequence>